<reference evidence="2 3" key="1">
    <citation type="submission" date="2024-03" db="EMBL/GenBank/DDBJ databases">
        <title>High-quality draft genome sequence of Oceanobacter sp. wDCs-4.</title>
        <authorList>
            <person name="Dong C."/>
        </authorList>
    </citation>
    <scope>NUCLEOTIDE SEQUENCE [LARGE SCALE GENOMIC DNA]</scope>
    <source>
        <strain evidence="3">wDCs-4</strain>
    </source>
</reference>
<gene>
    <name evidence="2" type="ORF">WG929_09980</name>
</gene>
<sequence>MAHANTVLAQRLNIIPRHQFQKTVDQYQADKRTRTLSCWGQLVALLVGQLSGASSLRGLVEQLDVQSRRLYHLGLKPVRKSTLADANQKRSTLVYYMLFFRLLSRLARQKGLREVMTQGQ</sequence>
<keyword evidence="3" id="KW-1185">Reference proteome</keyword>
<dbReference type="EMBL" id="JBBKTX010000010">
    <property type="protein sequence ID" value="MFK4752734.1"/>
    <property type="molecule type" value="Genomic_DNA"/>
</dbReference>
<dbReference type="RefSeq" id="WP_416205926.1">
    <property type="nucleotide sequence ID" value="NZ_JBBKTX010000010.1"/>
</dbReference>
<evidence type="ECO:0000259" key="1">
    <source>
        <dbReference type="Pfam" id="PF14294"/>
    </source>
</evidence>
<feature type="domain" description="DUF4372" evidence="1">
    <location>
        <begin position="3"/>
        <end position="76"/>
    </location>
</feature>
<comment type="caution">
    <text evidence="2">The sequence shown here is derived from an EMBL/GenBank/DDBJ whole genome shotgun (WGS) entry which is preliminary data.</text>
</comment>
<dbReference type="Proteomes" id="UP001620597">
    <property type="component" value="Unassembled WGS sequence"/>
</dbReference>
<accession>A0ABW8NIE5</accession>
<protein>
    <submittedName>
        <fullName evidence="2">DUF4372 domain-containing protein</fullName>
    </submittedName>
</protein>
<evidence type="ECO:0000313" key="2">
    <source>
        <dbReference type="EMBL" id="MFK4752734.1"/>
    </source>
</evidence>
<dbReference type="Pfam" id="PF14294">
    <property type="entry name" value="DUF4372"/>
    <property type="match status" value="1"/>
</dbReference>
<name>A0ABW8NIE5_9GAMM</name>
<evidence type="ECO:0000313" key="3">
    <source>
        <dbReference type="Proteomes" id="UP001620597"/>
    </source>
</evidence>
<proteinExistence type="predicted"/>
<organism evidence="2 3">
    <name type="scientific">Oceanobacter antarcticus</name>
    <dbReference type="NCBI Taxonomy" id="3133425"/>
    <lineage>
        <taxon>Bacteria</taxon>
        <taxon>Pseudomonadati</taxon>
        <taxon>Pseudomonadota</taxon>
        <taxon>Gammaproteobacteria</taxon>
        <taxon>Oceanospirillales</taxon>
        <taxon>Oceanospirillaceae</taxon>
        <taxon>Oceanobacter</taxon>
    </lineage>
</organism>
<dbReference type="InterPro" id="IPR025399">
    <property type="entry name" value="DUF4372"/>
</dbReference>